<dbReference type="GO" id="GO:0005506">
    <property type="term" value="F:iron ion binding"/>
    <property type="evidence" value="ECO:0007669"/>
    <property type="project" value="InterPro"/>
</dbReference>
<dbReference type="OrthoDB" id="1470350at2759"/>
<dbReference type="PRINTS" id="PR00463">
    <property type="entry name" value="EP450I"/>
</dbReference>
<comment type="caution">
    <text evidence="15">Lacks conserved residue(s) required for the propagation of feature annotation.</text>
</comment>
<dbReference type="EMBL" id="OV696694">
    <property type="protein sequence ID" value="CAH1274737.1"/>
    <property type="molecule type" value="Genomic_DNA"/>
</dbReference>
<keyword evidence="9 16" id="KW-0560">Oxidoreductase</keyword>
<evidence type="ECO:0000256" key="16">
    <source>
        <dbReference type="RuleBase" id="RU000461"/>
    </source>
</evidence>
<evidence type="ECO:0000256" key="2">
    <source>
        <dbReference type="ARBA" id="ARBA00004174"/>
    </source>
</evidence>
<feature type="disulfide bond" evidence="15">
    <location>
        <begin position="564"/>
        <end position="591"/>
    </location>
</feature>
<comment type="subcellular location">
    <subcellularLocation>
        <location evidence="3">Endoplasmic reticulum membrane</location>
        <topology evidence="3">Peripheral membrane protein</topology>
    </subcellularLocation>
    <subcellularLocation>
        <location evidence="2">Microsome membrane</location>
        <topology evidence="2">Peripheral membrane protein</topology>
    </subcellularLocation>
</comment>
<dbReference type="PANTHER" id="PTHR24289">
    <property type="entry name" value="STEROID 17-ALPHA-HYDROXYLASE/17,20 LYASE"/>
    <property type="match status" value="1"/>
</dbReference>
<dbReference type="PRINTS" id="PR00385">
    <property type="entry name" value="P450"/>
</dbReference>
<dbReference type="GO" id="GO:0004508">
    <property type="term" value="F:steroid 17-alpha-monooxygenase activity"/>
    <property type="evidence" value="ECO:0007669"/>
    <property type="project" value="TreeGrafter"/>
</dbReference>
<dbReference type="PROSITE" id="PS50923">
    <property type="entry name" value="SUSHI"/>
    <property type="match status" value="3"/>
</dbReference>
<dbReference type="SMR" id="A0A8K0F3S7"/>
<keyword evidence="20" id="KW-1185">Reference proteome</keyword>
<dbReference type="InterPro" id="IPR035976">
    <property type="entry name" value="Sushi/SCR/CCP_sf"/>
</dbReference>
<feature type="domain" description="Sushi" evidence="18">
    <location>
        <begin position="469"/>
        <end position="529"/>
    </location>
</feature>
<dbReference type="Pfam" id="PF00084">
    <property type="entry name" value="Sushi"/>
    <property type="match status" value="2"/>
</dbReference>
<evidence type="ECO:0000256" key="5">
    <source>
        <dbReference type="ARBA" id="ARBA00022617"/>
    </source>
</evidence>
<dbReference type="GO" id="GO:0042448">
    <property type="term" value="P:progesterone metabolic process"/>
    <property type="evidence" value="ECO:0007669"/>
    <property type="project" value="TreeGrafter"/>
</dbReference>
<keyword evidence="11 16" id="KW-0503">Monooxygenase</keyword>
<keyword evidence="7" id="KW-0256">Endoplasmic reticulum</keyword>
<dbReference type="CDD" id="cd11027">
    <property type="entry name" value="CYP17A1-like"/>
    <property type="match status" value="1"/>
</dbReference>
<dbReference type="InterPro" id="IPR001128">
    <property type="entry name" value="Cyt_P450"/>
</dbReference>
<evidence type="ECO:0000256" key="8">
    <source>
        <dbReference type="ARBA" id="ARBA00022848"/>
    </source>
</evidence>
<name>A0A8K0F3S7_BRALA</name>
<evidence type="ECO:0000313" key="20">
    <source>
        <dbReference type="Proteomes" id="UP000838412"/>
    </source>
</evidence>
<evidence type="ECO:0000256" key="7">
    <source>
        <dbReference type="ARBA" id="ARBA00022824"/>
    </source>
</evidence>
<sequence>MWTFLLFVAAAIAWPDASLADLLTEGGKDIAFTDYNPTWKLHRKLFHSATRGYASGQNLQSRVHESLKETMAELSKMEGRVVDLEGYIYNLVYNVICSAAFGVRYNMDDEEFNTLIKLTKDTNEVFGQGLLADVYPLLRPLPTPTIYTGKKLAEQFLGILGRHLEHHRETFDPSNLRDITDHMIKAQKDAEEEGIYDVTSLTDCHLRQTIADVFFGGTDTTIIVIRWAILFLAAHPEIQEKVAAELDSAVGRDRLPELSDRETTPYMEAAIHEVMRMGSIAPLSIPRASTVDTTLRGYDIPKGTWIMPNLWALHHDPATWGDPDVFRPERFLDENGMAIPKPAALMPFSAGRRACPGEAVAKADTFLLLGGLVQNFRFSIPEGDGPPDFTPDERGGSNFSLPSPYKFLILVHLYHTEKKFRHHNDWPVYNSTIHFNMKFINYVLPFLLISAFILESDAWWRSRRRRRSSGCSTAPRALARTSRDGCTSPYTNLETCTYRCLFGYIKVSGSTIRTCYNGRWTGTNLVCGTTGAASCRGSPPTVWNTIRSGCTPPYGQAESCHYRCIPGWSRVSGSTYRRCSFGHWLGTDLVCRYTATLPCSAPPIRTWSYRYGCLPPFTHGERCSFACRRGAPRTGSPTRTCNNGVWSGTPLECVLPYQ</sequence>
<feature type="domain" description="Sushi" evidence="18">
    <location>
        <begin position="533"/>
        <end position="593"/>
    </location>
</feature>
<dbReference type="PANTHER" id="PTHR24289:SF20">
    <property type="entry name" value="STEROID 17-ALPHA-HYDROXYLASE_17,20 LYASE"/>
    <property type="match status" value="1"/>
</dbReference>
<dbReference type="Gene3D" id="2.10.70.10">
    <property type="entry name" value="Complement Module, domain 1"/>
    <property type="match status" value="2"/>
</dbReference>
<keyword evidence="12" id="KW-0472">Membrane</keyword>
<keyword evidence="8" id="KW-0492">Microsome</keyword>
<evidence type="ECO:0000256" key="6">
    <source>
        <dbReference type="ARBA" id="ARBA00022723"/>
    </source>
</evidence>
<dbReference type="InterPro" id="IPR002401">
    <property type="entry name" value="Cyt_P450_E_grp-I"/>
</dbReference>
<dbReference type="InterPro" id="IPR036396">
    <property type="entry name" value="Cyt_P450_sf"/>
</dbReference>
<evidence type="ECO:0000256" key="9">
    <source>
        <dbReference type="ARBA" id="ARBA00023002"/>
    </source>
</evidence>
<dbReference type="AlphaFoldDB" id="A0A8K0F3S7"/>
<dbReference type="FunFam" id="1.10.630.10:FF:000238">
    <property type="entry name" value="Cytochrome P450 2A6"/>
    <property type="match status" value="1"/>
</dbReference>
<evidence type="ECO:0000256" key="1">
    <source>
        <dbReference type="ARBA" id="ARBA00001971"/>
    </source>
</evidence>
<evidence type="ECO:0000256" key="12">
    <source>
        <dbReference type="ARBA" id="ARBA00023136"/>
    </source>
</evidence>
<evidence type="ECO:0000256" key="15">
    <source>
        <dbReference type="PROSITE-ProRule" id="PRU00302"/>
    </source>
</evidence>
<keyword evidence="6 14" id="KW-0479">Metal-binding</keyword>
<evidence type="ECO:0000256" key="11">
    <source>
        <dbReference type="ARBA" id="ARBA00023033"/>
    </source>
</evidence>
<keyword evidence="5 14" id="KW-0349">Heme</keyword>
<evidence type="ECO:0000256" key="13">
    <source>
        <dbReference type="ARBA" id="ARBA00023157"/>
    </source>
</evidence>
<dbReference type="GO" id="GO:0042446">
    <property type="term" value="P:hormone biosynthetic process"/>
    <property type="evidence" value="ECO:0007669"/>
    <property type="project" value="TreeGrafter"/>
</dbReference>
<dbReference type="GO" id="GO:0005789">
    <property type="term" value="C:endoplasmic reticulum membrane"/>
    <property type="evidence" value="ECO:0007669"/>
    <property type="project" value="UniProtKB-SubCell"/>
</dbReference>
<dbReference type="PROSITE" id="PS00086">
    <property type="entry name" value="CYTOCHROME_P450"/>
    <property type="match status" value="1"/>
</dbReference>
<evidence type="ECO:0000256" key="4">
    <source>
        <dbReference type="ARBA" id="ARBA00010617"/>
    </source>
</evidence>
<dbReference type="Proteomes" id="UP000838412">
    <property type="component" value="Chromosome 9"/>
</dbReference>
<feature type="binding site" description="axial binding residue" evidence="14">
    <location>
        <position position="355"/>
    </location>
    <ligand>
        <name>heme</name>
        <dbReference type="ChEBI" id="CHEBI:30413"/>
    </ligand>
    <ligandPart>
        <name>Fe</name>
        <dbReference type="ChEBI" id="CHEBI:18248"/>
    </ligandPart>
</feature>
<dbReference type="InterPro" id="IPR000436">
    <property type="entry name" value="Sushi_SCR_CCP_dom"/>
</dbReference>
<dbReference type="CDD" id="cd00033">
    <property type="entry name" value="CCP"/>
    <property type="match status" value="3"/>
</dbReference>
<comment type="cofactor">
    <cofactor evidence="1 14">
        <name>heme</name>
        <dbReference type="ChEBI" id="CHEBI:30413"/>
    </cofactor>
</comment>
<evidence type="ECO:0000259" key="18">
    <source>
        <dbReference type="PROSITE" id="PS50923"/>
    </source>
</evidence>
<evidence type="ECO:0000256" key="14">
    <source>
        <dbReference type="PIRSR" id="PIRSR602401-1"/>
    </source>
</evidence>
<gene>
    <name evidence="19" type="primary">CYP2U1</name>
    <name evidence="19" type="ORF">BLAG_LOCUS25670</name>
</gene>
<evidence type="ECO:0000256" key="3">
    <source>
        <dbReference type="ARBA" id="ARBA00004406"/>
    </source>
</evidence>
<dbReference type="SUPFAM" id="SSF57535">
    <property type="entry name" value="Complement control module/SCR domain"/>
    <property type="match status" value="2"/>
</dbReference>
<dbReference type="SMART" id="SM00032">
    <property type="entry name" value="CCP"/>
    <property type="match status" value="3"/>
</dbReference>
<keyword evidence="15" id="KW-0768">Sushi</keyword>
<feature type="disulfide bond" evidence="15">
    <location>
        <begin position="500"/>
        <end position="527"/>
    </location>
</feature>
<organism evidence="19 20">
    <name type="scientific">Branchiostoma lanceolatum</name>
    <name type="common">Common lancelet</name>
    <name type="synonym">Amphioxus lanceolatum</name>
    <dbReference type="NCBI Taxonomy" id="7740"/>
    <lineage>
        <taxon>Eukaryota</taxon>
        <taxon>Metazoa</taxon>
        <taxon>Chordata</taxon>
        <taxon>Cephalochordata</taxon>
        <taxon>Leptocardii</taxon>
        <taxon>Amphioxiformes</taxon>
        <taxon>Branchiostomatidae</taxon>
        <taxon>Branchiostoma</taxon>
    </lineage>
</organism>
<accession>A0A8K0F3S7</accession>
<dbReference type="GO" id="GO:0020037">
    <property type="term" value="F:heme binding"/>
    <property type="evidence" value="ECO:0007669"/>
    <property type="project" value="InterPro"/>
</dbReference>
<feature type="signal peptide" evidence="17">
    <location>
        <begin position="1"/>
        <end position="20"/>
    </location>
</feature>
<keyword evidence="13 15" id="KW-1015">Disulfide bond</keyword>
<evidence type="ECO:0000313" key="19">
    <source>
        <dbReference type="EMBL" id="CAH1274737.1"/>
    </source>
</evidence>
<evidence type="ECO:0000256" key="10">
    <source>
        <dbReference type="ARBA" id="ARBA00023004"/>
    </source>
</evidence>
<keyword evidence="10 14" id="KW-0408">Iron</keyword>
<dbReference type="Pfam" id="PF00067">
    <property type="entry name" value="p450"/>
    <property type="match status" value="1"/>
</dbReference>
<feature type="chain" id="PRO_5035428723" evidence="17">
    <location>
        <begin position="21"/>
        <end position="658"/>
    </location>
</feature>
<keyword evidence="17" id="KW-0732">Signal</keyword>
<comment type="similarity">
    <text evidence="4 16">Belongs to the cytochrome P450 family.</text>
</comment>
<dbReference type="Gene3D" id="1.10.630.10">
    <property type="entry name" value="Cytochrome P450"/>
    <property type="match status" value="1"/>
</dbReference>
<dbReference type="InterPro" id="IPR017972">
    <property type="entry name" value="Cyt_P450_CS"/>
</dbReference>
<reference evidence="19" key="1">
    <citation type="submission" date="2022-01" db="EMBL/GenBank/DDBJ databases">
        <authorList>
            <person name="Braso-Vives M."/>
        </authorList>
    </citation>
    <scope>NUCLEOTIDE SEQUENCE</scope>
</reference>
<dbReference type="SUPFAM" id="SSF48264">
    <property type="entry name" value="Cytochrome P450"/>
    <property type="match status" value="1"/>
</dbReference>
<protein>
    <submittedName>
        <fullName evidence="19">CYP2U1 protein</fullName>
    </submittedName>
</protein>
<proteinExistence type="inferred from homology"/>
<evidence type="ECO:0000256" key="17">
    <source>
        <dbReference type="SAM" id="SignalP"/>
    </source>
</evidence>
<feature type="domain" description="Sushi" evidence="18">
    <location>
        <begin position="597"/>
        <end position="655"/>
    </location>
</feature>